<dbReference type="Proteomes" id="UP001500542">
    <property type="component" value="Unassembled WGS sequence"/>
</dbReference>
<reference evidence="3" key="1">
    <citation type="journal article" date="2019" name="Int. J. Syst. Evol. Microbiol.">
        <title>The Global Catalogue of Microorganisms (GCM) 10K type strain sequencing project: providing services to taxonomists for standard genome sequencing and annotation.</title>
        <authorList>
            <consortium name="The Broad Institute Genomics Platform"/>
            <consortium name="The Broad Institute Genome Sequencing Center for Infectious Disease"/>
            <person name="Wu L."/>
            <person name="Ma J."/>
        </authorList>
    </citation>
    <scope>NUCLEOTIDE SEQUENCE [LARGE SCALE GENOMIC DNA]</scope>
    <source>
        <strain evidence="3">JCM 10977</strain>
    </source>
</reference>
<protein>
    <recommendedName>
        <fullName evidence="4">Secreted protein</fullName>
    </recommendedName>
</protein>
<keyword evidence="3" id="KW-1185">Reference proteome</keyword>
<keyword evidence="1" id="KW-0732">Signal</keyword>
<comment type="caution">
    <text evidence="2">The sequence shown here is derived from an EMBL/GenBank/DDBJ whole genome shotgun (WGS) entry which is preliminary data.</text>
</comment>
<feature type="signal peptide" evidence="1">
    <location>
        <begin position="1"/>
        <end position="27"/>
    </location>
</feature>
<dbReference type="RefSeq" id="WP_343967449.1">
    <property type="nucleotide sequence ID" value="NZ_BAAAHK010000004.1"/>
</dbReference>
<name>A0ABP4AGT1_9ACTN</name>
<gene>
    <name evidence="2" type="ORF">GCM10009554_21110</name>
</gene>
<dbReference type="EMBL" id="BAAAHK010000004">
    <property type="protein sequence ID" value="GAA0934791.1"/>
    <property type="molecule type" value="Genomic_DNA"/>
</dbReference>
<evidence type="ECO:0000313" key="2">
    <source>
        <dbReference type="EMBL" id="GAA0934791.1"/>
    </source>
</evidence>
<sequence length="147" mass="16649">MRIRPKLLTAITLLATTFGFTAVPAYADDGAYLTQNQYLAYDAPVGSPQSCIQRTIYLADGDYLWTIFVGRLDEWKSRTIYLRADTYIWTTCIQVVGKVSREVARYEETTWVRGSAKNEANVTTTNYLGTTKAASHDYNWGSRLLKL</sequence>
<accession>A0ABP4AGT1</accession>
<feature type="chain" id="PRO_5045667041" description="Secreted protein" evidence="1">
    <location>
        <begin position="28"/>
        <end position="147"/>
    </location>
</feature>
<organism evidence="2 3">
    <name type="scientific">Kribbella koreensis</name>
    <dbReference type="NCBI Taxonomy" id="57909"/>
    <lineage>
        <taxon>Bacteria</taxon>
        <taxon>Bacillati</taxon>
        <taxon>Actinomycetota</taxon>
        <taxon>Actinomycetes</taxon>
        <taxon>Propionibacteriales</taxon>
        <taxon>Kribbellaceae</taxon>
        <taxon>Kribbella</taxon>
    </lineage>
</organism>
<evidence type="ECO:0000256" key="1">
    <source>
        <dbReference type="SAM" id="SignalP"/>
    </source>
</evidence>
<evidence type="ECO:0008006" key="4">
    <source>
        <dbReference type="Google" id="ProtNLM"/>
    </source>
</evidence>
<evidence type="ECO:0000313" key="3">
    <source>
        <dbReference type="Proteomes" id="UP001500542"/>
    </source>
</evidence>
<proteinExistence type="predicted"/>